<evidence type="ECO:0000313" key="3">
    <source>
        <dbReference type="Proteomes" id="UP000285908"/>
    </source>
</evidence>
<evidence type="ECO:0000313" key="2">
    <source>
        <dbReference type="EMBL" id="RVV98285.1"/>
    </source>
</evidence>
<dbReference type="Proteomes" id="UP000285908">
    <property type="component" value="Unassembled WGS sequence"/>
</dbReference>
<dbReference type="EMBL" id="RQXX01000002">
    <property type="protein sequence ID" value="RVV98285.1"/>
    <property type="molecule type" value="Genomic_DNA"/>
</dbReference>
<protein>
    <submittedName>
        <fullName evidence="2">MaoC family dehydratase</fullName>
    </submittedName>
</protein>
<sequence length="109" mass="12398">MHHMDAGFMARSDFKGRIAHGTPVVSIGLTASGVDPVAFSHGYDRLRYIRPVFIGDTIRTRRTDARMADDPKRPNSARLFEKVEVLNERHHTGLVCEHIHIVERRPRNG</sequence>
<keyword evidence="3" id="KW-1185">Reference proteome</keyword>
<proteinExistence type="predicted"/>
<dbReference type="InterPro" id="IPR029069">
    <property type="entry name" value="HotDog_dom_sf"/>
</dbReference>
<feature type="domain" description="MaoC-like" evidence="1">
    <location>
        <begin position="3"/>
        <end position="67"/>
    </location>
</feature>
<dbReference type="Pfam" id="PF01575">
    <property type="entry name" value="MaoC_dehydratas"/>
    <property type="match status" value="1"/>
</dbReference>
<comment type="caution">
    <text evidence="2">The sequence shown here is derived from an EMBL/GenBank/DDBJ whole genome shotgun (WGS) entry which is preliminary data.</text>
</comment>
<evidence type="ECO:0000259" key="1">
    <source>
        <dbReference type="Pfam" id="PF01575"/>
    </source>
</evidence>
<name>A0A438AI35_9RHOB</name>
<dbReference type="InterPro" id="IPR002539">
    <property type="entry name" value="MaoC-like_dom"/>
</dbReference>
<dbReference type="Gene3D" id="3.10.129.10">
    <property type="entry name" value="Hotdog Thioesterase"/>
    <property type="match status" value="1"/>
</dbReference>
<dbReference type="SUPFAM" id="SSF54637">
    <property type="entry name" value="Thioesterase/thiol ester dehydrase-isomerase"/>
    <property type="match status" value="1"/>
</dbReference>
<reference evidence="2 3" key="1">
    <citation type="submission" date="2018-11" db="EMBL/GenBank/DDBJ databases">
        <title>Mesobaculum littorinae gen. nov., sp. nov., isolated from Littorina scabra that represents a novel genus of the order Rhodobacteraceae.</title>
        <authorList>
            <person name="Li F."/>
        </authorList>
    </citation>
    <scope>NUCLEOTIDE SEQUENCE [LARGE SCALE GENOMIC DNA]</scope>
    <source>
        <strain evidence="2 3">M0103</strain>
    </source>
</reference>
<accession>A0A438AI35</accession>
<organism evidence="2 3">
    <name type="scientific">Mesobaculum littorinae</name>
    <dbReference type="NCBI Taxonomy" id="2486419"/>
    <lineage>
        <taxon>Bacteria</taxon>
        <taxon>Pseudomonadati</taxon>
        <taxon>Pseudomonadota</taxon>
        <taxon>Alphaproteobacteria</taxon>
        <taxon>Rhodobacterales</taxon>
        <taxon>Roseobacteraceae</taxon>
        <taxon>Mesobaculum</taxon>
    </lineage>
</organism>
<dbReference type="AlphaFoldDB" id="A0A438AI35"/>
<dbReference type="OrthoDB" id="9796589at2"/>
<dbReference type="RefSeq" id="WP_127905518.1">
    <property type="nucleotide sequence ID" value="NZ_RQXX01000002.1"/>
</dbReference>
<gene>
    <name evidence="2" type="ORF">EKE94_04975</name>
</gene>